<dbReference type="KEGG" id="bcai:K788_0004295"/>
<feature type="compositionally biased region" description="Low complexity" evidence="1">
    <location>
        <begin position="202"/>
        <end position="224"/>
    </location>
</feature>
<reference evidence="2 3" key="1">
    <citation type="journal article" date="2014" name="Genome Announc.">
        <title>Draft Genome Sequence of the Haloacid-Degrading Burkholderia caribensis Strain MBA4.</title>
        <authorList>
            <person name="Pan Y."/>
            <person name="Kong K.F."/>
            <person name="Tsang J.S."/>
        </authorList>
    </citation>
    <scope>NUCLEOTIDE SEQUENCE [LARGE SCALE GENOMIC DNA]</scope>
    <source>
        <strain evidence="2 3">MBA4</strain>
        <plasmid evidence="3">Plasmid</plasmid>
    </source>
</reference>
<organism evidence="2 3">
    <name type="scientific">Paraburkholderia caribensis MBA4</name>
    <dbReference type="NCBI Taxonomy" id="1323664"/>
    <lineage>
        <taxon>Bacteria</taxon>
        <taxon>Pseudomonadati</taxon>
        <taxon>Pseudomonadota</taxon>
        <taxon>Betaproteobacteria</taxon>
        <taxon>Burkholderiales</taxon>
        <taxon>Burkholderiaceae</taxon>
        <taxon>Paraburkholderia</taxon>
    </lineage>
</organism>
<dbReference type="EMBL" id="CP012748">
    <property type="protein sequence ID" value="ALL70737.1"/>
    <property type="molecule type" value="Genomic_DNA"/>
</dbReference>
<name>A0A0P0RP67_9BURK</name>
<sequence>MHGGGRHGLVQVRYQQDACKLANTVRIRTGKLPIATPHATAVLFRQGCWWVFWLSSPAQEGRMQLRMTMSCPICAGVLSGLLALLCADSTVVAKRDRAQWSPPLQQSPRYVHVTPPDVPVLVQRVDFVLDQAAQAEADAKKKRKADQHHAVASATKPNAKAASVPAASVEQATGNRPPSSASSASASRMAPGVQSAASEPRPSGAVASAPSAVPLAPASSAVGVEPAPAGQQQGKPGESANASAAAMANPIAQGNAPHPGSGRPLPLTRDQLIALMPGATMLRTNTAGALREWVNVPNGTLTVYWGGGGFAQSHSASGKWSVTNDGRFCLQIDWEDKPENWCRFLESTSKKGTYQPIPDIADDKWTPPTDQTDWRPLTIRH</sequence>
<evidence type="ECO:0000313" key="3">
    <source>
        <dbReference type="Proteomes" id="UP000019146"/>
    </source>
</evidence>
<geneLocation type="plasmid" evidence="3"/>
<feature type="region of interest" description="Disordered" evidence="1">
    <location>
        <begin position="138"/>
        <end position="245"/>
    </location>
</feature>
<keyword evidence="2" id="KW-0614">Plasmid</keyword>
<gene>
    <name evidence="2" type="ORF">K788_0004295</name>
</gene>
<accession>A0A0P0RP67</accession>
<dbReference type="AlphaFoldDB" id="A0A0P0RP67"/>
<proteinExistence type="predicted"/>
<feature type="region of interest" description="Disordered" evidence="1">
    <location>
        <begin position="355"/>
        <end position="381"/>
    </location>
</feature>
<evidence type="ECO:0000313" key="2">
    <source>
        <dbReference type="EMBL" id="ALL70737.1"/>
    </source>
</evidence>
<dbReference type="Proteomes" id="UP000019146">
    <property type="component" value="Plasmid unnamed"/>
</dbReference>
<protein>
    <submittedName>
        <fullName evidence="2">Uncharacterized protein</fullName>
    </submittedName>
</protein>
<evidence type="ECO:0000256" key="1">
    <source>
        <dbReference type="SAM" id="MobiDB-lite"/>
    </source>
</evidence>